<dbReference type="PANTHER" id="PTHR24159:SF5">
    <property type="entry name" value="ANK_REP_REGION DOMAIN-CONTAINING PROTEIN"/>
    <property type="match status" value="1"/>
</dbReference>
<dbReference type="AlphaFoldDB" id="A2E337"/>
<keyword evidence="1" id="KW-1133">Transmembrane helix</keyword>
<evidence type="ECO:0000313" key="3">
    <source>
        <dbReference type="Proteomes" id="UP000001542"/>
    </source>
</evidence>
<dbReference type="VEuPathDB" id="TrichDB:TVAGG3_0848360"/>
<dbReference type="InterPro" id="IPR036770">
    <property type="entry name" value="Ankyrin_rpt-contain_sf"/>
</dbReference>
<feature type="transmembrane region" description="Helical" evidence="1">
    <location>
        <begin position="270"/>
        <end position="290"/>
    </location>
</feature>
<protein>
    <submittedName>
        <fullName evidence="2">Uncharacterized protein</fullName>
    </submittedName>
</protein>
<reference evidence="2" key="1">
    <citation type="submission" date="2006-10" db="EMBL/GenBank/DDBJ databases">
        <authorList>
            <person name="Amadeo P."/>
            <person name="Zhao Q."/>
            <person name="Wortman J."/>
            <person name="Fraser-Liggett C."/>
            <person name="Carlton J."/>
        </authorList>
    </citation>
    <scope>NUCLEOTIDE SEQUENCE</scope>
    <source>
        <strain evidence="2">G3</strain>
    </source>
</reference>
<gene>
    <name evidence="2" type="ORF">TVAG_405190</name>
</gene>
<dbReference type="SMR" id="A2E337"/>
<dbReference type="KEGG" id="tva:4770945"/>
<dbReference type="Proteomes" id="UP000001542">
    <property type="component" value="Unassembled WGS sequence"/>
</dbReference>
<evidence type="ECO:0000313" key="2">
    <source>
        <dbReference type="EMBL" id="EAY12973.1"/>
    </source>
</evidence>
<dbReference type="EMBL" id="DS113293">
    <property type="protein sequence ID" value="EAY12973.1"/>
    <property type="molecule type" value="Genomic_DNA"/>
</dbReference>
<reference evidence="2" key="2">
    <citation type="journal article" date="2007" name="Science">
        <title>Draft genome sequence of the sexually transmitted pathogen Trichomonas vaginalis.</title>
        <authorList>
            <person name="Carlton J.M."/>
            <person name="Hirt R.P."/>
            <person name="Silva J.C."/>
            <person name="Delcher A.L."/>
            <person name="Schatz M."/>
            <person name="Zhao Q."/>
            <person name="Wortman J.R."/>
            <person name="Bidwell S.L."/>
            <person name="Alsmark U.C.M."/>
            <person name="Besteiro S."/>
            <person name="Sicheritz-Ponten T."/>
            <person name="Noel C.J."/>
            <person name="Dacks J.B."/>
            <person name="Foster P.G."/>
            <person name="Simillion C."/>
            <person name="Van de Peer Y."/>
            <person name="Miranda-Saavedra D."/>
            <person name="Barton G.J."/>
            <person name="Westrop G.D."/>
            <person name="Mueller S."/>
            <person name="Dessi D."/>
            <person name="Fiori P.L."/>
            <person name="Ren Q."/>
            <person name="Paulsen I."/>
            <person name="Zhang H."/>
            <person name="Bastida-Corcuera F.D."/>
            <person name="Simoes-Barbosa A."/>
            <person name="Brown M.T."/>
            <person name="Hayes R.D."/>
            <person name="Mukherjee M."/>
            <person name="Okumura C.Y."/>
            <person name="Schneider R."/>
            <person name="Smith A.J."/>
            <person name="Vanacova S."/>
            <person name="Villalvazo M."/>
            <person name="Haas B.J."/>
            <person name="Pertea M."/>
            <person name="Feldblyum T.V."/>
            <person name="Utterback T.R."/>
            <person name="Shu C.L."/>
            <person name="Osoegawa K."/>
            <person name="de Jong P.J."/>
            <person name="Hrdy I."/>
            <person name="Horvathova L."/>
            <person name="Zubacova Z."/>
            <person name="Dolezal P."/>
            <person name="Malik S.B."/>
            <person name="Logsdon J.M. Jr."/>
            <person name="Henze K."/>
            <person name="Gupta A."/>
            <person name="Wang C.C."/>
            <person name="Dunne R.L."/>
            <person name="Upcroft J.A."/>
            <person name="Upcroft P."/>
            <person name="White O."/>
            <person name="Salzberg S.L."/>
            <person name="Tang P."/>
            <person name="Chiu C.-H."/>
            <person name="Lee Y.-S."/>
            <person name="Embley T.M."/>
            <person name="Coombs G.H."/>
            <person name="Mottram J.C."/>
            <person name="Tachezy J."/>
            <person name="Fraser-Liggett C.M."/>
            <person name="Johnson P.J."/>
        </authorList>
    </citation>
    <scope>NUCLEOTIDE SEQUENCE [LARGE SCALE GENOMIC DNA]</scope>
    <source>
        <strain evidence="2">G3</strain>
    </source>
</reference>
<keyword evidence="1" id="KW-0812">Transmembrane</keyword>
<evidence type="ECO:0000256" key="1">
    <source>
        <dbReference type="SAM" id="Phobius"/>
    </source>
</evidence>
<organism evidence="2 3">
    <name type="scientific">Trichomonas vaginalis (strain ATCC PRA-98 / G3)</name>
    <dbReference type="NCBI Taxonomy" id="412133"/>
    <lineage>
        <taxon>Eukaryota</taxon>
        <taxon>Metamonada</taxon>
        <taxon>Parabasalia</taxon>
        <taxon>Trichomonadida</taxon>
        <taxon>Trichomonadidae</taxon>
        <taxon>Trichomonas</taxon>
    </lineage>
</organism>
<name>A2E337_TRIV3</name>
<dbReference type="VEuPathDB" id="TrichDB:TVAG_405190"/>
<dbReference type="PANTHER" id="PTHR24159">
    <property type="match status" value="1"/>
</dbReference>
<proteinExistence type="predicted"/>
<dbReference type="RefSeq" id="XP_001325196.1">
    <property type="nucleotide sequence ID" value="XM_001325161.1"/>
</dbReference>
<dbReference type="SUPFAM" id="SSF48403">
    <property type="entry name" value="Ankyrin repeat"/>
    <property type="match status" value="1"/>
</dbReference>
<keyword evidence="3" id="KW-1185">Reference proteome</keyword>
<keyword evidence="1" id="KW-0472">Membrane</keyword>
<accession>A2E337</accession>
<sequence>MSSDQLSAEIEPSFSNLKPLKMFEYPNQASNMIWDVNPDNFLQITSQIVKLIKTNKITVELAFYLVDVFSSIRFKDIKLLADLYQSISIEFSHITIKPRNERLTTLLYYKGMRFEKFEPEMKEEDILNIFPTNSISHYVAWDKIDELKNKFPTINPQYVNQKMFPLDCAIKFGSELCFNYLRNIGAKYTKDSEKFAVQGGNEYIFNQMIEDGKTFDGLINMALKYHNYQIADYLKTEFGQKPNSVAQSMLYGNYGVASYLLSKGSYSNEYYGILFIFTFIITSYNSFSLYKIS</sequence>
<dbReference type="InParanoid" id="A2E337"/>